<dbReference type="EMBL" id="JBJKFK010000678">
    <property type="protein sequence ID" value="KAL3315732.1"/>
    <property type="molecule type" value="Genomic_DNA"/>
</dbReference>
<feature type="region of interest" description="Disordered" evidence="1">
    <location>
        <begin position="1"/>
        <end position="23"/>
    </location>
</feature>
<dbReference type="AlphaFoldDB" id="A0ABD2Q948"/>
<evidence type="ECO:0000313" key="3">
    <source>
        <dbReference type="Proteomes" id="UP001626550"/>
    </source>
</evidence>
<dbReference type="CDD" id="cd22971">
    <property type="entry name" value="DD_RIIAD1"/>
    <property type="match status" value="1"/>
</dbReference>
<dbReference type="Proteomes" id="UP001626550">
    <property type="component" value="Unassembled WGS sequence"/>
</dbReference>
<organism evidence="2 3">
    <name type="scientific">Cichlidogyrus casuarinus</name>
    <dbReference type="NCBI Taxonomy" id="1844966"/>
    <lineage>
        <taxon>Eukaryota</taxon>
        <taxon>Metazoa</taxon>
        <taxon>Spiralia</taxon>
        <taxon>Lophotrochozoa</taxon>
        <taxon>Platyhelminthes</taxon>
        <taxon>Monogenea</taxon>
        <taxon>Monopisthocotylea</taxon>
        <taxon>Dactylogyridea</taxon>
        <taxon>Ancyrocephalidae</taxon>
        <taxon>Cichlidogyrus</taxon>
    </lineage>
</organism>
<evidence type="ECO:0000313" key="2">
    <source>
        <dbReference type="EMBL" id="KAL3315732.1"/>
    </source>
</evidence>
<reference evidence="2 3" key="1">
    <citation type="submission" date="2024-11" db="EMBL/GenBank/DDBJ databases">
        <title>Adaptive evolution of stress response genes in parasites aligns with host niche diversity.</title>
        <authorList>
            <person name="Hahn C."/>
            <person name="Resl P."/>
        </authorList>
    </citation>
    <scope>NUCLEOTIDE SEQUENCE [LARGE SCALE GENOMIC DNA]</scope>
    <source>
        <strain evidence="2">EGGRZ-B1_66</strain>
        <tissue evidence="2">Body</tissue>
    </source>
</reference>
<gene>
    <name evidence="2" type="primary">RIIAD1</name>
    <name evidence="2" type="ORF">Ciccas_005634</name>
</gene>
<dbReference type="InterPro" id="IPR059162">
    <property type="entry name" value="RIIAD1"/>
</dbReference>
<accession>A0ABD2Q948</accession>
<dbReference type="SUPFAM" id="SSF47391">
    <property type="entry name" value="Dimerization-anchoring domain of cAMP-dependent PK regulatory subunit"/>
    <property type="match status" value="1"/>
</dbReference>
<protein>
    <submittedName>
        <fullName evidence="2">RIIa domain-containing protein 1</fullName>
    </submittedName>
</protein>
<comment type="caution">
    <text evidence="2">The sequence shown here is derived from an EMBL/GenBank/DDBJ whole genome shotgun (WGS) entry which is preliminary data.</text>
</comment>
<name>A0ABD2Q948_9PLAT</name>
<proteinExistence type="predicted"/>
<keyword evidence="3" id="KW-1185">Reference proteome</keyword>
<evidence type="ECO:0000256" key="1">
    <source>
        <dbReference type="SAM" id="MobiDB-lite"/>
    </source>
</evidence>
<sequence length="124" mass="14268">MNKAFANYPSDKPPHGMEDYDIPNLPSNLGALNQQQQYYLNELKTEKRIEANQYLLNHPEVNCLLISFMRNILKDKPNDVREYSAQFFNNEDLPKHVEEVSREIGANKGTNSVLKLLATNKSTE</sequence>